<accession>A0ABW3CVX6</accession>
<sequence>MKKGTNLWKVFGGNQETSKKPSKHDANLQKRPLLHFQIGLILALMAAYFVLEVETPLKEATVVAKTQEPLIENPVYVNYILEKKPEPKMEEQIEKEPKTEKPILNPEFKIDKNSSDRAETKGVQPQEAENPNEFDPNKVVTGEEVLDDPVVPLILVEVSPIYPGCEGLDNNQDRRQCLSDKLGKLIRRKFNTSIASDYGLSGTQRIFTQFTIDKKGAIIDIKVRAPHPVLEKEALRVIGKVPTMIPGKQRDNYVSVSYSVPIVFNAL</sequence>
<dbReference type="InterPro" id="IPR037682">
    <property type="entry name" value="TonB_C"/>
</dbReference>
<dbReference type="Gene3D" id="3.30.1150.10">
    <property type="match status" value="1"/>
</dbReference>
<feature type="transmembrane region" description="Helical" evidence="2">
    <location>
        <begin position="33"/>
        <end position="51"/>
    </location>
</feature>
<keyword evidence="2" id="KW-1133">Transmembrane helix</keyword>
<keyword evidence="2" id="KW-0472">Membrane</keyword>
<dbReference type="Proteomes" id="UP001596978">
    <property type="component" value="Unassembled WGS sequence"/>
</dbReference>
<dbReference type="SUPFAM" id="SSF74653">
    <property type="entry name" value="TolA/TonB C-terminal domain"/>
    <property type="match status" value="1"/>
</dbReference>
<feature type="compositionally biased region" description="Basic and acidic residues" evidence="1">
    <location>
        <begin position="108"/>
        <end position="120"/>
    </location>
</feature>
<dbReference type="Pfam" id="PF03544">
    <property type="entry name" value="TonB_C"/>
    <property type="match status" value="1"/>
</dbReference>
<evidence type="ECO:0000256" key="2">
    <source>
        <dbReference type="SAM" id="Phobius"/>
    </source>
</evidence>
<evidence type="ECO:0000259" key="3">
    <source>
        <dbReference type="Pfam" id="PF03544"/>
    </source>
</evidence>
<evidence type="ECO:0000256" key="1">
    <source>
        <dbReference type="SAM" id="MobiDB-lite"/>
    </source>
</evidence>
<name>A0ABW3CVX6_9FLAO</name>
<dbReference type="EMBL" id="JBHTJH010000003">
    <property type="protein sequence ID" value="MFD0860987.1"/>
    <property type="molecule type" value="Genomic_DNA"/>
</dbReference>
<gene>
    <name evidence="4" type="ORF">ACFQ1M_02105</name>
</gene>
<comment type="caution">
    <text evidence="4">The sequence shown here is derived from an EMBL/GenBank/DDBJ whole genome shotgun (WGS) entry which is preliminary data.</text>
</comment>
<protein>
    <submittedName>
        <fullName evidence="4">Energy transducer TonB</fullName>
    </submittedName>
</protein>
<reference evidence="5" key="1">
    <citation type="journal article" date="2019" name="Int. J. Syst. Evol. Microbiol.">
        <title>The Global Catalogue of Microorganisms (GCM) 10K type strain sequencing project: providing services to taxonomists for standard genome sequencing and annotation.</title>
        <authorList>
            <consortium name="The Broad Institute Genomics Platform"/>
            <consortium name="The Broad Institute Genome Sequencing Center for Infectious Disease"/>
            <person name="Wu L."/>
            <person name="Ma J."/>
        </authorList>
    </citation>
    <scope>NUCLEOTIDE SEQUENCE [LARGE SCALE GENOMIC DNA]</scope>
    <source>
        <strain evidence="5">CCUG 62952</strain>
    </source>
</reference>
<keyword evidence="2" id="KW-0812">Transmembrane</keyword>
<evidence type="ECO:0000313" key="4">
    <source>
        <dbReference type="EMBL" id="MFD0860987.1"/>
    </source>
</evidence>
<feature type="domain" description="TonB C-terminal" evidence="3">
    <location>
        <begin position="206"/>
        <end position="265"/>
    </location>
</feature>
<feature type="region of interest" description="Disordered" evidence="1">
    <location>
        <begin position="88"/>
        <end position="138"/>
    </location>
</feature>
<dbReference type="RefSeq" id="WP_386403155.1">
    <property type="nucleotide sequence ID" value="NZ_JBHTJH010000003.1"/>
</dbReference>
<proteinExistence type="predicted"/>
<feature type="compositionally biased region" description="Basic and acidic residues" evidence="1">
    <location>
        <begin position="88"/>
        <end position="101"/>
    </location>
</feature>
<keyword evidence="5" id="KW-1185">Reference proteome</keyword>
<evidence type="ECO:0000313" key="5">
    <source>
        <dbReference type="Proteomes" id="UP001596978"/>
    </source>
</evidence>
<organism evidence="4 5">
    <name type="scientific">Sungkyunkwania multivorans</name>
    <dbReference type="NCBI Taxonomy" id="1173618"/>
    <lineage>
        <taxon>Bacteria</taxon>
        <taxon>Pseudomonadati</taxon>
        <taxon>Bacteroidota</taxon>
        <taxon>Flavobacteriia</taxon>
        <taxon>Flavobacteriales</taxon>
        <taxon>Flavobacteriaceae</taxon>
        <taxon>Sungkyunkwania</taxon>
    </lineage>
</organism>